<feature type="compositionally biased region" description="Polar residues" evidence="1">
    <location>
        <begin position="199"/>
        <end position="216"/>
    </location>
</feature>
<sequence length="497" mass="55177">MAWLFRGPSRYVNPYQKYDNGQCMNSYSTLKRDIYEKIDSFYNGTHENIYNEWHQLYKYINAKNDSIKHCVDKRYINSDFSKDEKINNFKSICNNRGECRINVESNINKNPPLKRAVTAEPCKGRKNCLPETTGKVKLRSQLNGEPSKVTHLHRPKVQKITLEHAGRDESNKQSEVDQSDLKTRLNSIKSKVDEPELVTNKQSSISVQGRTSTQAFPETEDIPPIELNPQAKDSPSKGSFAGESDARGTLQVSNLGISLLQNNLTDDQTLDANSRNVQTHPGGGVEKQDRNHQIYTTEHSDRVSLLGSDSAPEKLDNEDSVDRDNNGSCNNVEAHVLEDAIPLDAEKENVVIAPAVGVSSVDASLSPETSDDEAAHGGFNGDEGAFNAGALSAEKGNEVDTNNGNILDTLSEFLNGIQSNPQIIKTSMPIGIALLLGLLFKYTPLWRVLTKKNRKKGASINEELNSVLQEPSIMDDESSIPFSYGAFEYSIFDQNSY</sequence>
<feature type="transmembrane region" description="Helical" evidence="2">
    <location>
        <begin position="428"/>
        <end position="449"/>
    </location>
</feature>
<dbReference type="AlphaFoldDB" id="A0A0J9T2M0"/>
<feature type="compositionally biased region" description="Basic and acidic residues" evidence="1">
    <location>
        <begin position="311"/>
        <end position="325"/>
    </location>
</feature>
<evidence type="ECO:0000256" key="1">
    <source>
        <dbReference type="SAM" id="MobiDB-lite"/>
    </source>
</evidence>
<feature type="compositionally biased region" description="Basic and acidic residues" evidence="1">
    <location>
        <begin position="162"/>
        <end position="183"/>
    </location>
</feature>
<evidence type="ECO:0000313" key="3">
    <source>
        <dbReference type="EMBL" id="KMZ89339.1"/>
    </source>
</evidence>
<name>A0A0J9T2M0_PLAV1</name>
<proteinExistence type="predicted"/>
<protein>
    <recommendedName>
        <fullName evidence="5">Variable surface protein Vir18</fullName>
    </recommendedName>
</protein>
<keyword evidence="2" id="KW-0812">Transmembrane</keyword>
<dbReference type="Proteomes" id="UP000053327">
    <property type="component" value="Unassembled WGS sequence"/>
</dbReference>
<keyword evidence="2" id="KW-0472">Membrane</keyword>
<evidence type="ECO:0000256" key="2">
    <source>
        <dbReference type="SAM" id="Phobius"/>
    </source>
</evidence>
<evidence type="ECO:0000313" key="4">
    <source>
        <dbReference type="Proteomes" id="UP000053327"/>
    </source>
</evidence>
<reference evidence="3 4" key="1">
    <citation type="submission" date="2011-08" db="EMBL/GenBank/DDBJ databases">
        <title>The Genome Sequence of Plasmodium vivax Brazil I.</title>
        <authorList>
            <consortium name="The Broad Institute Genome Sequencing Platform"/>
            <consortium name="The Broad Institute Genome Sequencing Center for Infectious Disease"/>
            <person name="Neafsey D."/>
            <person name="Carlton J."/>
            <person name="Barnwell J."/>
            <person name="Collins W."/>
            <person name="Escalante A."/>
            <person name="Mullikin J."/>
            <person name="Saul A."/>
            <person name="Guigo R."/>
            <person name="Camara F."/>
            <person name="Young S.K."/>
            <person name="Zeng Q."/>
            <person name="Gargeya S."/>
            <person name="Fitzgerald M."/>
            <person name="Haas B."/>
            <person name="Abouelleil A."/>
            <person name="Alvarado L."/>
            <person name="Arachchi H.M."/>
            <person name="Berlin A."/>
            <person name="Brown A."/>
            <person name="Chapman S.B."/>
            <person name="Chen Z."/>
            <person name="Dunbar C."/>
            <person name="Freedman E."/>
            <person name="Gearin G."/>
            <person name="Gellesch M."/>
            <person name="Goldberg J."/>
            <person name="Griggs A."/>
            <person name="Gujja S."/>
            <person name="Heiman D."/>
            <person name="Howarth C."/>
            <person name="Larson L."/>
            <person name="Lui A."/>
            <person name="MacDonald P.J.P."/>
            <person name="Montmayeur A."/>
            <person name="Murphy C."/>
            <person name="Neiman D."/>
            <person name="Pearson M."/>
            <person name="Priest M."/>
            <person name="Roberts A."/>
            <person name="Saif S."/>
            <person name="Shea T."/>
            <person name="Shenoy N."/>
            <person name="Sisk P."/>
            <person name="Stolte C."/>
            <person name="Sykes S."/>
            <person name="Wortman J."/>
            <person name="Nusbaum C."/>
            <person name="Birren B."/>
        </authorList>
    </citation>
    <scope>NUCLEOTIDE SEQUENCE [LARGE SCALE GENOMIC DNA]</scope>
    <source>
        <strain evidence="3 4">Brazil I</strain>
    </source>
</reference>
<gene>
    <name evidence="3" type="ORF">PVBG_03689</name>
</gene>
<organism evidence="3 4">
    <name type="scientific">Plasmodium vivax (strain Brazil I)</name>
    <dbReference type="NCBI Taxonomy" id="1033975"/>
    <lineage>
        <taxon>Eukaryota</taxon>
        <taxon>Sar</taxon>
        <taxon>Alveolata</taxon>
        <taxon>Apicomplexa</taxon>
        <taxon>Aconoidasida</taxon>
        <taxon>Haemosporida</taxon>
        <taxon>Plasmodiidae</taxon>
        <taxon>Plasmodium</taxon>
        <taxon>Plasmodium (Plasmodium)</taxon>
    </lineage>
</organism>
<evidence type="ECO:0008006" key="5">
    <source>
        <dbReference type="Google" id="ProtNLM"/>
    </source>
</evidence>
<accession>A0A0J9T2M0</accession>
<keyword evidence="2" id="KW-1133">Transmembrane helix</keyword>
<dbReference type="EMBL" id="KQ234726">
    <property type="protein sequence ID" value="KMZ89339.1"/>
    <property type="molecule type" value="Genomic_DNA"/>
</dbReference>
<feature type="region of interest" description="Disordered" evidence="1">
    <location>
        <begin position="297"/>
        <end position="329"/>
    </location>
</feature>
<feature type="region of interest" description="Disordered" evidence="1">
    <location>
        <begin position="162"/>
        <end position="244"/>
    </location>
</feature>